<organism evidence="1 2">
    <name type="scientific">Mycena albidolilacea</name>
    <dbReference type="NCBI Taxonomy" id="1033008"/>
    <lineage>
        <taxon>Eukaryota</taxon>
        <taxon>Fungi</taxon>
        <taxon>Dikarya</taxon>
        <taxon>Basidiomycota</taxon>
        <taxon>Agaricomycotina</taxon>
        <taxon>Agaricomycetes</taxon>
        <taxon>Agaricomycetidae</taxon>
        <taxon>Agaricales</taxon>
        <taxon>Marasmiineae</taxon>
        <taxon>Mycenaceae</taxon>
        <taxon>Mycena</taxon>
    </lineage>
</organism>
<gene>
    <name evidence="1" type="ORF">DFH08DRAFT_800659</name>
</gene>
<dbReference type="EMBL" id="JARIHO010000005">
    <property type="protein sequence ID" value="KAJ7361323.1"/>
    <property type="molecule type" value="Genomic_DNA"/>
</dbReference>
<dbReference type="Proteomes" id="UP001218218">
    <property type="component" value="Unassembled WGS sequence"/>
</dbReference>
<keyword evidence="2" id="KW-1185">Reference proteome</keyword>
<accession>A0AAD7AL06</accession>
<comment type="caution">
    <text evidence="1">The sequence shown here is derived from an EMBL/GenBank/DDBJ whole genome shotgun (WGS) entry which is preliminary data.</text>
</comment>
<sequence length="144" mass="15989">MQLGLRCLDRVVSGEEEDLDPASADDFEKSAQYYIQAADKYPSDDEQRPYMLAVAVEALWWSGAPLRDTLPLCRRVQAAMPEAAGIWERSQMGRGGNPICKSAVEFLASTERQLAEGTATLDEALMPADLMERRARMIAHIQEG</sequence>
<dbReference type="AlphaFoldDB" id="A0AAD7AL06"/>
<reference evidence="1" key="1">
    <citation type="submission" date="2023-03" db="EMBL/GenBank/DDBJ databases">
        <title>Massive genome expansion in bonnet fungi (Mycena s.s.) driven by repeated elements and novel gene families across ecological guilds.</title>
        <authorList>
            <consortium name="Lawrence Berkeley National Laboratory"/>
            <person name="Harder C.B."/>
            <person name="Miyauchi S."/>
            <person name="Viragh M."/>
            <person name="Kuo A."/>
            <person name="Thoen E."/>
            <person name="Andreopoulos B."/>
            <person name="Lu D."/>
            <person name="Skrede I."/>
            <person name="Drula E."/>
            <person name="Henrissat B."/>
            <person name="Morin E."/>
            <person name="Kohler A."/>
            <person name="Barry K."/>
            <person name="LaButti K."/>
            <person name="Morin E."/>
            <person name="Salamov A."/>
            <person name="Lipzen A."/>
            <person name="Mereny Z."/>
            <person name="Hegedus B."/>
            <person name="Baldrian P."/>
            <person name="Stursova M."/>
            <person name="Weitz H."/>
            <person name="Taylor A."/>
            <person name="Grigoriev I.V."/>
            <person name="Nagy L.G."/>
            <person name="Martin F."/>
            <person name="Kauserud H."/>
        </authorList>
    </citation>
    <scope>NUCLEOTIDE SEQUENCE</scope>
    <source>
        <strain evidence="1">CBHHK002</strain>
    </source>
</reference>
<evidence type="ECO:0000313" key="2">
    <source>
        <dbReference type="Proteomes" id="UP001218218"/>
    </source>
</evidence>
<proteinExistence type="predicted"/>
<name>A0AAD7AL06_9AGAR</name>
<evidence type="ECO:0000313" key="1">
    <source>
        <dbReference type="EMBL" id="KAJ7361323.1"/>
    </source>
</evidence>
<protein>
    <submittedName>
        <fullName evidence="1">Uncharacterized protein</fullName>
    </submittedName>
</protein>